<reference evidence="7" key="1">
    <citation type="submission" date="2023-08" db="EMBL/GenBank/DDBJ databases">
        <title>Draft sequence of the Babesia gibsoni genome.</title>
        <authorList>
            <person name="Yamagishi J.Y."/>
            <person name="Xuan X.X."/>
        </authorList>
    </citation>
    <scope>NUCLEOTIDE SEQUENCE</scope>
    <source>
        <strain evidence="7">Azabu</strain>
    </source>
</reference>
<dbReference type="PIRSF" id="PIRSF005813">
    <property type="entry name" value="MSH2"/>
    <property type="match status" value="1"/>
</dbReference>
<dbReference type="InterPro" id="IPR007861">
    <property type="entry name" value="DNA_mismatch_repair_MutS_clamp"/>
</dbReference>
<name>A0AAD8LLN8_BABGI</name>
<keyword evidence="5" id="KW-0234">DNA repair</keyword>
<dbReference type="InterPro" id="IPR036678">
    <property type="entry name" value="MutS_con_dom_sf"/>
</dbReference>
<comment type="similarity">
    <text evidence="1">Belongs to the DNA mismatch repair MutS family.</text>
</comment>
<dbReference type="Pfam" id="PF05192">
    <property type="entry name" value="MutS_III"/>
    <property type="match status" value="1"/>
</dbReference>
<dbReference type="GO" id="GO:0006312">
    <property type="term" value="P:mitotic recombination"/>
    <property type="evidence" value="ECO:0007669"/>
    <property type="project" value="TreeGrafter"/>
</dbReference>
<dbReference type="PANTHER" id="PTHR11361:SF35">
    <property type="entry name" value="DNA MISMATCH REPAIR PROTEIN MSH2"/>
    <property type="match status" value="1"/>
</dbReference>
<dbReference type="SMART" id="SM00533">
    <property type="entry name" value="MUTSd"/>
    <property type="match status" value="1"/>
</dbReference>
<evidence type="ECO:0000259" key="6">
    <source>
        <dbReference type="PROSITE" id="PS00486"/>
    </source>
</evidence>
<dbReference type="GO" id="GO:0006298">
    <property type="term" value="P:mismatch repair"/>
    <property type="evidence" value="ECO:0007669"/>
    <property type="project" value="InterPro"/>
</dbReference>
<evidence type="ECO:0000313" key="7">
    <source>
        <dbReference type="EMBL" id="KAK1443124.1"/>
    </source>
</evidence>
<dbReference type="InterPro" id="IPR036187">
    <property type="entry name" value="DNA_mismatch_repair_MutS_sf"/>
</dbReference>
<evidence type="ECO:0000256" key="5">
    <source>
        <dbReference type="ARBA" id="ARBA00023204"/>
    </source>
</evidence>
<keyword evidence="2" id="KW-0547">Nucleotide-binding</keyword>
<protein>
    <submittedName>
        <fullName evidence="7">DNA mismatch repair Msh2</fullName>
    </submittedName>
</protein>
<evidence type="ECO:0000256" key="1">
    <source>
        <dbReference type="ARBA" id="ARBA00006271"/>
    </source>
</evidence>
<evidence type="ECO:0000313" key="8">
    <source>
        <dbReference type="Proteomes" id="UP001230268"/>
    </source>
</evidence>
<dbReference type="GO" id="GO:0005524">
    <property type="term" value="F:ATP binding"/>
    <property type="evidence" value="ECO:0007669"/>
    <property type="project" value="UniProtKB-KW"/>
</dbReference>
<dbReference type="EMBL" id="JAVEPI010000003">
    <property type="protein sequence ID" value="KAK1443124.1"/>
    <property type="molecule type" value="Genomic_DNA"/>
</dbReference>
<keyword evidence="4" id="KW-0238">DNA-binding</keyword>
<dbReference type="GO" id="GO:0032301">
    <property type="term" value="C:MutSalpha complex"/>
    <property type="evidence" value="ECO:0007669"/>
    <property type="project" value="TreeGrafter"/>
</dbReference>
<dbReference type="SUPFAM" id="SSF48334">
    <property type="entry name" value="DNA repair protein MutS, domain III"/>
    <property type="match status" value="1"/>
</dbReference>
<dbReference type="InterPro" id="IPR027417">
    <property type="entry name" value="P-loop_NTPase"/>
</dbReference>
<dbReference type="Gene3D" id="3.30.420.110">
    <property type="entry name" value="MutS, connector domain"/>
    <property type="match status" value="1"/>
</dbReference>
<dbReference type="PANTHER" id="PTHR11361">
    <property type="entry name" value="DNA MISMATCH REPAIR PROTEIN MUTS FAMILY MEMBER"/>
    <property type="match status" value="1"/>
</dbReference>
<dbReference type="GO" id="GO:0030983">
    <property type="term" value="F:mismatched DNA binding"/>
    <property type="evidence" value="ECO:0007669"/>
    <property type="project" value="InterPro"/>
</dbReference>
<dbReference type="Gene3D" id="3.40.50.300">
    <property type="entry name" value="P-loop containing nucleotide triphosphate hydrolases"/>
    <property type="match status" value="1"/>
</dbReference>
<dbReference type="InterPro" id="IPR011184">
    <property type="entry name" value="DNA_mismatch_repair_Msh2"/>
</dbReference>
<dbReference type="SUPFAM" id="SSF52540">
    <property type="entry name" value="P-loop containing nucleoside triphosphate hydrolases"/>
    <property type="match status" value="1"/>
</dbReference>
<dbReference type="GO" id="GO:0140664">
    <property type="term" value="F:ATP-dependent DNA damage sensor activity"/>
    <property type="evidence" value="ECO:0007669"/>
    <property type="project" value="InterPro"/>
</dbReference>
<dbReference type="Proteomes" id="UP001230268">
    <property type="component" value="Unassembled WGS sequence"/>
</dbReference>
<sequence length="778" mass="88106">MEHDSAIEVLNSDESYKQTVILSIVCSRQKSSVKCVGVAICNILNSSLYVAEITDNEFYTLLESIVLQVAPTLCTLCTTKDSLDIKRIKHILSLCDVRCVNHTYNNAYQKDTISAAEDMKLKNNLEFLLLADDHIRNHIKLLSLHLAMRALLSIFDTFDLMRHATFKNKFHLGLYRLDNYLSMDRAAFAALSILPTNTNDMSRTSIGARRLRMWISQPLTDVEEIKRRHDCVEAFMNNLYKVMQAECLRKVPDLDAIVVKLRNVEGNSKLGKKQSPISFEDLVRLHDCIIAVNRLVQFVLVPYEGKHADTVNRMFTEPLLNIAATFETYLRLIEKTVDLKEAERRNYVLNRNFDKTLLKVGSRLDQLRDEMESLRAQIEDDIYYGSTKGRRGSNLKLVECNTMGFLFRVPRKDQNLLQGSESTSITVEKVRLNKNEFLFTTPQLRVLCTKFSNASAEYEEAQSTLINRAFKVAATYWVLVERFANVVATLDILVGFAEVATTLNYVRPVIDTDNKEINLVEARHPLVECGISTRVFVPNDLVMKRETSRVHITTGPNMGGKSTYIRQVGLIAVMNQVGSFVPCTHAKLPVFKHILCRVGASDIQLRGVSTFLAEMVEAAAILKTANEDSLAIIDELGRGTSTYDGFGLAWAIVVDLIQRAKCFCLCATHFHEMGNIASEYSGVVNKYVSAKFLEETKKMVFLYEIKDGVCRDSYAINVADIARFPKDVMESAQRKLNELEHVHQGEDTIKLQKLAEAQSFEEFKRMIPTILIDSSMVS</sequence>
<feature type="domain" description="DNA mismatch repair proteins mutS family" evidence="6">
    <location>
        <begin position="629"/>
        <end position="645"/>
    </location>
</feature>
<keyword evidence="8" id="KW-1185">Reference proteome</keyword>
<dbReference type="InterPro" id="IPR007696">
    <property type="entry name" value="DNA_mismatch_repair_MutS_core"/>
</dbReference>
<dbReference type="AlphaFoldDB" id="A0AAD8LLN8"/>
<organism evidence="7 8">
    <name type="scientific">Babesia gibsoni</name>
    <dbReference type="NCBI Taxonomy" id="33632"/>
    <lineage>
        <taxon>Eukaryota</taxon>
        <taxon>Sar</taxon>
        <taxon>Alveolata</taxon>
        <taxon>Apicomplexa</taxon>
        <taxon>Aconoidasida</taxon>
        <taxon>Piroplasmida</taxon>
        <taxon>Babesiidae</taxon>
        <taxon>Babesia</taxon>
    </lineage>
</organism>
<evidence type="ECO:0000256" key="2">
    <source>
        <dbReference type="ARBA" id="ARBA00022741"/>
    </source>
</evidence>
<accession>A0AAD8LLN8</accession>
<evidence type="ECO:0000256" key="3">
    <source>
        <dbReference type="ARBA" id="ARBA00022840"/>
    </source>
</evidence>
<proteinExistence type="inferred from homology"/>
<keyword evidence="3" id="KW-0067">ATP-binding</keyword>
<gene>
    <name evidence="7" type="ORF">BgAZ_306420</name>
</gene>
<comment type="caution">
    <text evidence="7">The sequence shown here is derived from an EMBL/GenBank/DDBJ whole genome shotgun (WGS) entry which is preliminary data.</text>
</comment>
<dbReference type="PROSITE" id="PS00486">
    <property type="entry name" value="DNA_MISMATCH_REPAIR_2"/>
    <property type="match status" value="1"/>
</dbReference>
<keyword evidence="5" id="KW-0227">DNA damage</keyword>
<dbReference type="Pfam" id="PF05190">
    <property type="entry name" value="MutS_IV"/>
    <property type="match status" value="1"/>
</dbReference>
<dbReference type="Pfam" id="PF00488">
    <property type="entry name" value="MutS_V"/>
    <property type="match status" value="1"/>
</dbReference>
<evidence type="ECO:0000256" key="4">
    <source>
        <dbReference type="ARBA" id="ARBA00023125"/>
    </source>
</evidence>
<dbReference type="InterPro" id="IPR000432">
    <property type="entry name" value="DNA_mismatch_repair_MutS_C"/>
</dbReference>
<dbReference type="InterPro" id="IPR045076">
    <property type="entry name" value="MutS"/>
</dbReference>
<dbReference type="SMART" id="SM00534">
    <property type="entry name" value="MUTSac"/>
    <property type="match status" value="1"/>
</dbReference>
<dbReference type="Gene3D" id="1.10.1420.10">
    <property type="match status" value="2"/>
</dbReference>